<protein>
    <submittedName>
        <fullName evidence="2">Uncharacterized protein</fullName>
    </submittedName>
</protein>
<organism evidence="2 3">
    <name type="scientific">Romboutsia faecis</name>
    <dbReference type="NCBI Taxonomy" id="2764597"/>
    <lineage>
        <taxon>Bacteria</taxon>
        <taxon>Bacillati</taxon>
        <taxon>Bacillota</taxon>
        <taxon>Clostridia</taxon>
        <taxon>Peptostreptococcales</taxon>
        <taxon>Peptostreptococcaceae</taxon>
        <taxon>Romboutsia</taxon>
    </lineage>
</organism>
<proteinExistence type="predicted"/>
<reference evidence="2 3" key="1">
    <citation type="submission" date="2020-08" db="EMBL/GenBank/DDBJ databases">
        <authorList>
            <person name="Liu C."/>
            <person name="Sun Q."/>
        </authorList>
    </citation>
    <scope>NUCLEOTIDE SEQUENCE [LARGE SCALE GENOMIC DNA]</scope>
    <source>
        <strain evidence="2 3">NSJ-18</strain>
    </source>
</reference>
<dbReference type="EMBL" id="JACRWE010000017">
    <property type="protein sequence ID" value="MBC5998388.1"/>
    <property type="molecule type" value="Genomic_DNA"/>
</dbReference>
<name>A0ABR7JTZ7_9FIRM</name>
<accession>A0ABR7JTZ7</accession>
<keyword evidence="3" id="KW-1185">Reference proteome</keyword>
<evidence type="ECO:0000313" key="2">
    <source>
        <dbReference type="EMBL" id="MBC5998388.1"/>
    </source>
</evidence>
<dbReference type="Proteomes" id="UP000609849">
    <property type="component" value="Unassembled WGS sequence"/>
</dbReference>
<keyword evidence="1" id="KW-0175">Coiled coil</keyword>
<comment type="caution">
    <text evidence="2">The sequence shown here is derived from an EMBL/GenBank/DDBJ whole genome shotgun (WGS) entry which is preliminary data.</text>
</comment>
<evidence type="ECO:0000313" key="3">
    <source>
        <dbReference type="Proteomes" id="UP000609849"/>
    </source>
</evidence>
<sequence>MISKLAIVYQLSIDIDFKTYIFIGHTFDLLETQEEEIQKLISNKHENKKLQEKFNQLIEKKPKLLGLHLRFKTLQALRPDYYPSNVLPMLMKELEKSFINTIREDYKGRGKEHLILND</sequence>
<evidence type="ECO:0000256" key="1">
    <source>
        <dbReference type="SAM" id="Coils"/>
    </source>
</evidence>
<gene>
    <name evidence="2" type="ORF">H8923_16730</name>
</gene>
<feature type="coiled-coil region" evidence="1">
    <location>
        <begin position="30"/>
        <end position="60"/>
    </location>
</feature>
<dbReference type="RefSeq" id="WP_153973169.1">
    <property type="nucleotide sequence ID" value="NZ_JACRWE010000017.1"/>
</dbReference>